<proteinExistence type="predicted"/>
<dbReference type="Proteomes" id="UP001595755">
    <property type="component" value="Unassembled WGS sequence"/>
</dbReference>
<protein>
    <submittedName>
        <fullName evidence="2">Flagellar protein FlgN</fullName>
    </submittedName>
</protein>
<comment type="caution">
    <text evidence="2">The sequence shown here is derived from an EMBL/GenBank/DDBJ whole genome shotgun (WGS) entry which is preliminary data.</text>
</comment>
<name>A0ABV8S940_9BACL</name>
<sequence>MAFNDLCEALETLLLQHEQMVGFAEKKKAALIANDVDVLNEMVTKESRLVKLIMDAEARRQQAVQSFLQERGLNPAPSTTVASLIRMISHSEDKLKLSDLADRLSAMVEHVRALNDVNMKLTQQSIEFNDFSLNLLASAYDDQDYVYKKPSDSAYGQHKLNFFDSKA</sequence>
<dbReference type="SUPFAM" id="SSF140566">
    <property type="entry name" value="FlgN-like"/>
    <property type="match status" value="1"/>
</dbReference>
<keyword evidence="2" id="KW-0969">Cilium</keyword>
<keyword evidence="2" id="KW-0966">Cell projection</keyword>
<evidence type="ECO:0000313" key="2">
    <source>
        <dbReference type="EMBL" id="MFC4303443.1"/>
    </source>
</evidence>
<organism evidence="2 3">
    <name type="scientific">Cohnella boryungensis</name>
    <dbReference type="NCBI Taxonomy" id="768479"/>
    <lineage>
        <taxon>Bacteria</taxon>
        <taxon>Bacillati</taxon>
        <taxon>Bacillota</taxon>
        <taxon>Bacilli</taxon>
        <taxon>Bacillales</taxon>
        <taxon>Paenibacillaceae</taxon>
        <taxon>Cohnella</taxon>
    </lineage>
</organism>
<evidence type="ECO:0000256" key="1">
    <source>
        <dbReference type="ARBA" id="ARBA00022795"/>
    </source>
</evidence>
<accession>A0ABV8S940</accession>
<dbReference type="RefSeq" id="WP_204602836.1">
    <property type="nucleotide sequence ID" value="NZ_JBHSED010000013.1"/>
</dbReference>
<dbReference type="Gene3D" id="1.20.58.300">
    <property type="entry name" value="FlgN-like"/>
    <property type="match status" value="1"/>
</dbReference>
<evidence type="ECO:0000313" key="3">
    <source>
        <dbReference type="Proteomes" id="UP001595755"/>
    </source>
</evidence>
<dbReference type="EMBL" id="JBHSED010000013">
    <property type="protein sequence ID" value="MFC4303443.1"/>
    <property type="molecule type" value="Genomic_DNA"/>
</dbReference>
<keyword evidence="1" id="KW-1005">Bacterial flagellum biogenesis</keyword>
<reference evidence="3" key="1">
    <citation type="journal article" date="2019" name="Int. J. Syst. Evol. Microbiol.">
        <title>The Global Catalogue of Microorganisms (GCM) 10K type strain sequencing project: providing services to taxonomists for standard genome sequencing and annotation.</title>
        <authorList>
            <consortium name="The Broad Institute Genomics Platform"/>
            <consortium name="The Broad Institute Genome Sequencing Center for Infectious Disease"/>
            <person name="Wu L."/>
            <person name="Ma J."/>
        </authorList>
    </citation>
    <scope>NUCLEOTIDE SEQUENCE [LARGE SCALE GENOMIC DNA]</scope>
    <source>
        <strain evidence="3">CGMCC 4.1641</strain>
    </source>
</reference>
<dbReference type="InterPro" id="IPR036679">
    <property type="entry name" value="FlgN-like_sf"/>
</dbReference>
<keyword evidence="3" id="KW-1185">Reference proteome</keyword>
<gene>
    <name evidence="2" type="ORF">ACFO1S_08260</name>
</gene>
<dbReference type="Pfam" id="PF05130">
    <property type="entry name" value="FlgN"/>
    <property type="match status" value="1"/>
</dbReference>
<keyword evidence="2" id="KW-0282">Flagellum</keyword>
<dbReference type="InterPro" id="IPR007809">
    <property type="entry name" value="FlgN-like"/>
</dbReference>